<gene>
    <name evidence="2" type="ORF">SK128_023707</name>
</gene>
<dbReference type="Proteomes" id="UP001381693">
    <property type="component" value="Unassembled WGS sequence"/>
</dbReference>
<feature type="compositionally biased region" description="Polar residues" evidence="1">
    <location>
        <begin position="7"/>
        <end position="19"/>
    </location>
</feature>
<organism evidence="2 3">
    <name type="scientific">Halocaridina rubra</name>
    <name type="common">Hawaiian red shrimp</name>
    <dbReference type="NCBI Taxonomy" id="373956"/>
    <lineage>
        <taxon>Eukaryota</taxon>
        <taxon>Metazoa</taxon>
        <taxon>Ecdysozoa</taxon>
        <taxon>Arthropoda</taxon>
        <taxon>Crustacea</taxon>
        <taxon>Multicrustacea</taxon>
        <taxon>Malacostraca</taxon>
        <taxon>Eumalacostraca</taxon>
        <taxon>Eucarida</taxon>
        <taxon>Decapoda</taxon>
        <taxon>Pleocyemata</taxon>
        <taxon>Caridea</taxon>
        <taxon>Atyoidea</taxon>
        <taxon>Atyidae</taxon>
        <taxon>Halocaridina</taxon>
    </lineage>
</organism>
<keyword evidence="3" id="KW-1185">Reference proteome</keyword>
<reference evidence="2 3" key="1">
    <citation type="submission" date="2023-11" db="EMBL/GenBank/DDBJ databases">
        <title>Halocaridina rubra genome assembly.</title>
        <authorList>
            <person name="Smith C."/>
        </authorList>
    </citation>
    <scope>NUCLEOTIDE SEQUENCE [LARGE SCALE GENOMIC DNA]</scope>
    <source>
        <strain evidence="2">EP-1</strain>
        <tissue evidence="2">Whole</tissue>
    </source>
</reference>
<accession>A0AAN8XT31</accession>
<protein>
    <submittedName>
        <fullName evidence="2">Uncharacterized protein</fullName>
    </submittedName>
</protein>
<sequence length="136" mass="14583">LRRSADRLSNNESGLSSGQEPVVQKSRKRHSSSSSNDLNTSRPDGGQEDEYTRLACNGIDTVPKVCNLQPSASDDEYARVKVNNLDVSVDSGKCGAYSKFDDDFNVTSSSLLEDSNGSIACASGAEETVFSSEYNS</sequence>
<feature type="region of interest" description="Disordered" evidence="1">
    <location>
        <begin position="1"/>
        <end position="50"/>
    </location>
</feature>
<dbReference type="EMBL" id="JAXCGZ010002581">
    <property type="protein sequence ID" value="KAK7083750.1"/>
    <property type="molecule type" value="Genomic_DNA"/>
</dbReference>
<feature type="non-terminal residue" evidence="2">
    <location>
        <position position="1"/>
    </location>
</feature>
<evidence type="ECO:0000256" key="1">
    <source>
        <dbReference type="SAM" id="MobiDB-lite"/>
    </source>
</evidence>
<evidence type="ECO:0000313" key="3">
    <source>
        <dbReference type="Proteomes" id="UP001381693"/>
    </source>
</evidence>
<dbReference type="AlphaFoldDB" id="A0AAN8XT31"/>
<name>A0AAN8XT31_HALRR</name>
<proteinExistence type="predicted"/>
<evidence type="ECO:0000313" key="2">
    <source>
        <dbReference type="EMBL" id="KAK7083750.1"/>
    </source>
</evidence>
<comment type="caution">
    <text evidence="2">The sequence shown here is derived from an EMBL/GenBank/DDBJ whole genome shotgun (WGS) entry which is preliminary data.</text>
</comment>